<evidence type="ECO:0000256" key="6">
    <source>
        <dbReference type="ARBA" id="ARBA00022692"/>
    </source>
</evidence>
<accession>A0A2P1H8Q6</accession>
<name>A0A2P1H8Q6_9NEOP</name>
<sequence length="52" mass="6363">MPQMMPLSWLSLYMFFSITFMLFTFMNYYTYIPNSSSSEVIAKKIKSMNWKW</sequence>
<evidence type="ECO:0000256" key="2">
    <source>
        <dbReference type="ARBA" id="ARBA00008892"/>
    </source>
</evidence>
<dbReference type="AlphaFoldDB" id="A0A2P1H8Q6"/>
<evidence type="ECO:0000256" key="11">
    <source>
        <dbReference type="ARBA" id="ARBA00023136"/>
    </source>
</evidence>
<evidence type="ECO:0000256" key="9">
    <source>
        <dbReference type="ARBA" id="ARBA00023065"/>
    </source>
</evidence>
<evidence type="ECO:0000256" key="12">
    <source>
        <dbReference type="RuleBase" id="RU003661"/>
    </source>
</evidence>
<evidence type="ECO:0000256" key="3">
    <source>
        <dbReference type="ARBA" id="ARBA00011291"/>
    </source>
</evidence>
<evidence type="ECO:0000256" key="5">
    <source>
        <dbReference type="ARBA" id="ARBA00022547"/>
    </source>
</evidence>
<comment type="similarity">
    <text evidence="2 12">Belongs to the ATPase protein 8 family.</text>
</comment>
<dbReference type="GO" id="GO:0031966">
    <property type="term" value="C:mitochondrial membrane"/>
    <property type="evidence" value="ECO:0007669"/>
    <property type="project" value="UniProtKB-SubCell"/>
</dbReference>
<comment type="subunit">
    <text evidence="3">F-type ATPases have 2 components, CF(1) - the catalytic core - and CF(0) - the membrane proton channel.</text>
</comment>
<geneLocation type="mitochondrion" evidence="14"/>
<dbReference type="Pfam" id="PF00895">
    <property type="entry name" value="ATP-synt_8"/>
    <property type="match status" value="1"/>
</dbReference>
<gene>
    <name evidence="14" type="primary">atp8</name>
</gene>
<dbReference type="EMBL" id="MG882195">
    <property type="protein sequence ID" value="AVN67908.1"/>
    <property type="molecule type" value="Genomic_DNA"/>
</dbReference>
<reference evidence="14" key="1">
    <citation type="journal article" date="2018" name="Mol. Biol. Evol.">
        <title>Transoceanic dispersal and plate tectonics shaped global cockroach distributions: evidence from mitochondrial phylogenomics.</title>
        <authorList>
            <person name="Bourguignon T."/>
            <person name="Qian T."/>
            <person name="Ho S.Y.W."/>
            <person name="Juna F."/>
            <person name="Wang Z."/>
            <person name="Arab D.A."/>
            <person name="Cameron S.L."/>
            <person name="Walker J."/>
            <person name="Rentz D."/>
            <person name="Evans T.A."/>
            <person name="Lo N."/>
        </authorList>
    </citation>
    <scope>NUCLEOTIDE SEQUENCE</scope>
</reference>
<keyword evidence="7 12" id="KW-0375">Hydrogen ion transport</keyword>
<proteinExistence type="inferred from homology"/>
<evidence type="ECO:0000256" key="8">
    <source>
        <dbReference type="ARBA" id="ARBA00022989"/>
    </source>
</evidence>
<feature type="transmembrane region" description="Helical" evidence="13">
    <location>
        <begin position="12"/>
        <end position="31"/>
    </location>
</feature>
<evidence type="ECO:0000256" key="1">
    <source>
        <dbReference type="ARBA" id="ARBA00004304"/>
    </source>
</evidence>
<keyword evidence="11 13" id="KW-0472">Membrane</keyword>
<evidence type="ECO:0000256" key="7">
    <source>
        <dbReference type="ARBA" id="ARBA00022781"/>
    </source>
</evidence>
<protein>
    <recommendedName>
        <fullName evidence="12">ATP synthase complex subunit 8</fullName>
    </recommendedName>
</protein>
<keyword evidence="9 12" id="KW-0406">Ion transport</keyword>
<evidence type="ECO:0000256" key="10">
    <source>
        <dbReference type="ARBA" id="ARBA00023128"/>
    </source>
</evidence>
<evidence type="ECO:0000256" key="4">
    <source>
        <dbReference type="ARBA" id="ARBA00022448"/>
    </source>
</evidence>
<dbReference type="GO" id="GO:0015078">
    <property type="term" value="F:proton transmembrane transporter activity"/>
    <property type="evidence" value="ECO:0007669"/>
    <property type="project" value="InterPro"/>
</dbReference>
<keyword evidence="10 12" id="KW-0496">Mitochondrion</keyword>
<dbReference type="GO" id="GO:0015986">
    <property type="term" value="P:proton motive force-driven ATP synthesis"/>
    <property type="evidence" value="ECO:0007669"/>
    <property type="project" value="InterPro"/>
</dbReference>
<keyword evidence="4 12" id="KW-0813">Transport</keyword>
<dbReference type="InterPro" id="IPR001421">
    <property type="entry name" value="ATP8_metazoa"/>
</dbReference>
<organism evidence="14">
    <name type="scientific">Lobopterella dimidiatipes</name>
    <dbReference type="NCBI Taxonomy" id="63739"/>
    <lineage>
        <taxon>Eukaryota</taxon>
        <taxon>Metazoa</taxon>
        <taxon>Ecdysozoa</taxon>
        <taxon>Arthropoda</taxon>
        <taxon>Hexapoda</taxon>
        <taxon>Insecta</taxon>
        <taxon>Pterygota</taxon>
        <taxon>Neoptera</taxon>
        <taxon>Polyneoptera</taxon>
        <taxon>Dictyoptera</taxon>
        <taxon>Blattodea</taxon>
        <taxon>Blaberoidea</taxon>
        <taxon>Blattellidae</taxon>
        <taxon>Lobopterella</taxon>
    </lineage>
</organism>
<dbReference type="GO" id="GO:0045259">
    <property type="term" value="C:proton-transporting ATP synthase complex"/>
    <property type="evidence" value="ECO:0007669"/>
    <property type="project" value="UniProtKB-KW"/>
</dbReference>
<evidence type="ECO:0000256" key="13">
    <source>
        <dbReference type="SAM" id="Phobius"/>
    </source>
</evidence>
<keyword evidence="5 12" id="KW-0138">CF(0)</keyword>
<evidence type="ECO:0000313" key="14">
    <source>
        <dbReference type="EMBL" id="AVN67908.1"/>
    </source>
</evidence>
<keyword evidence="8 13" id="KW-1133">Transmembrane helix</keyword>
<keyword evidence="6 12" id="KW-0812">Transmembrane</keyword>
<comment type="subcellular location">
    <subcellularLocation>
        <location evidence="1 12">Mitochondrion membrane</location>
        <topology evidence="1 12">Single-pass membrane protein</topology>
    </subcellularLocation>
</comment>